<dbReference type="Proteomes" id="UP001383192">
    <property type="component" value="Unassembled WGS sequence"/>
</dbReference>
<reference evidence="2 3" key="1">
    <citation type="submission" date="2024-01" db="EMBL/GenBank/DDBJ databases">
        <title>A draft genome for a cacao thread blight-causing isolate of Paramarasmius palmivorus.</title>
        <authorList>
            <person name="Baruah I.K."/>
            <person name="Bukari Y."/>
            <person name="Amoako-Attah I."/>
            <person name="Meinhardt L.W."/>
            <person name="Bailey B.A."/>
            <person name="Cohen S.P."/>
        </authorList>
    </citation>
    <scope>NUCLEOTIDE SEQUENCE [LARGE SCALE GENOMIC DNA]</scope>
    <source>
        <strain evidence="2 3">GH-12</strain>
    </source>
</reference>
<dbReference type="EMBL" id="JAYKXP010000006">
    <property type="protein sequence ID" value="KAK7056598.1"/>
    <property type="molecule type" value="Genomic_DNA"/>
</dbReference>
<name>A0AAW0DY01_9AGAR</name>
<evidence type="ECO:0000313" key="3">
    <source>
        <dbReference type="Proteomes" id="UP001383192"/>
    </source>
</evidence>
<evidence type="ECO:0000313" key="2">
    <source>
        <dbReference type="EMBL" id="KAK7056600.1"/>
    </source>
</evidence>
<protein>
    <submittedName>
        <fullName evidence="2">Uncharacterized protein</fullName>
    </submittedName>
</protein>
<sequence length="128" mass="14361">MDNGLISDYAANLLYKQFDVTTVKTFHPYFKQSLVDLHIECFCNMLGKYLPRADQDLLQEKLLCLGGIISRPSAIEVFTACAPNNVLYTTVPELHGINILEFFTNRSYLTTTSTSNNNLGLSAMQSPF</sequence>
<keyword evidence="3" id="KW-1185">Reference proteome</keyword>
<evidence type="ECO:0000313" key="1">
    <source>
        <dbReference type="EMBL" id="KAK7056598.1"/>
    </source>
</evidence>
<comment type="caution">
    <text evidence="2">The sequence shown here is derived from an EMBL/GenBank/DDBJ whole genome shotgun (WGS) entry which is preliminary data.</text>
</comment>
<organism evidence="2 3">
    <name type="scientific">Paramarasmius palmivorus</name>
    <dbReference type="NCBI Taxonomy" id="297713"/>
    <lineage>
        <taxon>Eukaryota</taxon>
        <taxon>Fungi</taxon>
        <taxon>Dikarya</taxon>
        <taxon>Basidiomycota</taxon>
        <taxon>Agaricomycotina</taxon>
        <taxon>Agaricomycetes</taxon>
        <taxon>Agaricomycetidae</taxon>
        <taxon>Agaricales</taxon>
        <taxon>Marasmiineae</taxon>
        <taxon>Marasmiaceae</taxon>
        <taxon>Paramarasmius</taxon>
    </lineage>
</organism>
<accession>A0AAW0DY01</accession>
<gene>
    <name evidence="1" type="ORF">VNI00_002315</name>
    <name evidence="2" type="ORF">VNI00_002317</name>
</gene>
<dbReference type="AlphaFoldDB" id="A0AAW0DY01"/>
<proteinExistence type="predicted"/>
<dbReference type="EMBL" id="JAYKXP010000006">
    <property type="protein sequence ID" value="KAK7056600.1"/>
    <property type="molecule type" value="Genomic_DNA"/>
</dbReference>